<dbReference type="GeneID" id="30025711"/>
<dbReference type="PRINTS" id="PR01415">
    <property type="entry name" value="ANKYRIN"/>
</dbReference>
<dbReference type="OrthoDB" id="426293at2759"/>
<gene>
    <name evidence="5" type="ORF">ISF_09419</name>
</gene>
<feature type="repeat" description="ANK" evidence="3">
    <location>
        <begin position="536"/>
        <end position="557"/>
    </location>
</feature>
<evidence type="ECO:0000313" key="6">
    <source>
        <dbReference type="Proteomes" id="UP000076744"/>
    </source>
</evidence>
<feature type="repeat" description="ANK" evidence="3">
    <location>
        <begin position="569"/>
        <end position="601"/>
    </location>
</feature>
<feature type="repeat" description="ANK" evidence="3">
    <location>
        <begin position="502"/>
        <end position="528"/>
    </location>
</feature>
<evidence type="ECO:0000256" key="1">
    <source>
        <dbReference type="ARBA" id="ARBA00022737"/>
    </source>
</evidence>
<reference evidence="5 6" key="1">
    <citation type="journal article" date="2016" name="Genome Biol. Evol.">
        <title>Divergent and convergent evolution of fungal pathogenicity.</title>
        <authorList>
            <person name="Shang Y."/>
            <person name="Xiao G."/>
            <person name="Zheng P."/>
            <person name="Cen K."/>
            <person name="Zhan S."/>
            <person name="Wang C."/>
        </authorList>
    </citation>
    <scope>NUCLEOTIDE SEQUENCE [LARGE SCALE GENOMIC DNA]</scope>
    <source>
        <strain evidence="5 6">ARSEF 2679</strain>
    </source>
</reference>
<dbReference type="InterPro" id="IPR002110">
    <property type="entry name" value="Ankyrin_rpt"/>
</dbReference>
<accession>A0A167J2C2</accession>
<feature type="region of interest" description="Disordered" evidence="4">
    <location>
        <begin position="78"/>
        <end position="109"/>
    </location>
</feature>
<feature type="repeat" description="ANK" evidence="3">
    <location>
        <begin position="469"/>
        <end position="501"/>
    </location>
</feature>
<feature type="compositionally biased region" description="Basic residues" evidence="4">
    <location>
        <begin position="88"/>
        <end position="98"/>
    </location>
</feature>
<sequence>MSVAHLSRLPDDVLLLLADELGADAADASALSTLSRTSRRLHDVLGRPLYARNARRANSTALQWASHRGVAGTVRRALAAGADPNARRPPRSLHRKRRYPGDDDDDDSQRLHALYVASPATRDLPCHTPLTLAARGGHLDVARLLLAAGARVDVSPRENASSAPLLAAVEGDHLAMVRLLTDTGRVDFDGLVAHGLNPLAQAVQSAGVEMVSHVLARVANGDLRAPMMPSPLILAVRERRPEVVRMLLAAAGRNVTPRLEDDHGRTALSWAAAAEPPGNGIATGMFQLLLDSGEFDPDAPDRQGRTPLALAAGAGNEAMVAMLLVRSDVDPNRPDRDGLAPVFHALRHEHTARLLMGCSRVNVPADALFRLGCEKRVSTGLLKHFIRAYPEHHDTADGLGATWLHVATAASLVGVVNLLLKQKGVRVDRQRTDGATPLLCAVQAECRGGRGVTSALLQAGADVNLTTARGWSALCYACRDGNVALVEQLLERGSDTTTVTDTGETLLYLACEGGQSRIVRALLAREADPVLDAGGTGRTALHLACSTGKGGIVDLLLLRVPRGHPSLSAGRTPLHDACEAGFAGIAERLLEHGADPEAALEDGTTPLHLACRKGSCDLATLLLNTGKVDVNRRDAVGRTPLSEAADGPAQLRVRLREWGAVE</sequence>
<dbReference type="SMART" id="SM00248">
    <property type="entry name" value="ANK"/>
    <property type="match status" value="15"/>
</dbReference>
<proteinExistence type="predicted"/>
<dbReference type="PROSITE" id="PS50297">
    <property type="entry name" value="ANK_REP_REGION"/>
    <property type="match status" value="7"/>
</dbReference>
<keyword evidence="1" id="KW-0677">Repeat</keyword>
<dbReference type="Gene3D" id="1.25.40.20">
    <property type="entry name" value="Ankyrin repeat-containing domain"/>
    <property type="match status" value="4"/>
</dbReference>
<feature type="repeat" description="ANK" evidence="3">
    <location>
        <begin position="602"/>
        <end position="626"/>
    </location>
</feature>
<dbReference type="AlphaFoldDB" id="A0A167J2C2"/>
<evidence type="ECO:0000256" key="2">
    <source>
        <dbReference type="ARBA" id="ARBA00023043"/>
    </source>
</evidence>
<dbReference type="Proteomes" id="UP000076744">
    <property type="component" value="Unassembled WGS sequence"/>
</dbReference>
<feature type="repeat" description="ANK" evidence="3">
    <location>
        <begin position="303"/>
        <end position="336"/>
    </location>
</feature>
<dbReference type="SUPFAM" id="SSF48403">
    <property type="entry name" value="Ankyrin repeat"/>
    <property type="match status" value="3"/>
</dbReference>
<dbReference type="PROSITE" id="PS50088">
    <property type="entry name" value="ANK_REPEAT"/>
    <property type="match status" value="8"/>
</dbReference>
<dbReference type="EMBL" id="AZHB01000048">
    <property type="protein sequence ID" value="OAA49716.1"/>
    <property type="molecule type" value="Genomic_DNA"/>
</dbReference>
<keyword evidence="6" id="KW-1185">Reference proteome</keyword>
<comment type="caution">
    <text evidence="5">The sequence shown here is derived from an EMBL/GenBank/DDBJ whole genome shotgun (WGS) entry which is preliminary data.</text>
</comment>
<dbReference type="Pfam" id="PF00023">
    <property type="entry name" value="Ank"/>
    <property type="match status" value="1"/>
</dbReference>
<dbReference type="PANTHER" id="PTHR24173">
    <property type="entry name" value="ANKYRIN REPEAT CONTAINING"/>
    <property type="match status" value="1"/>
</dbReference>
<feature type="repeat" description="ANK" evidence="3">
    <location>
        <begin position="433"/>
        <end position="468"/>
    </location>
</feature>
<name>A0A167J2C2_CORFA</name>
<dbReference type="Pfam" id="PF12796">
    <property type="entry name" value="Ank_2"/>
    <property type="match status" value="4"/>
</dbReference>
<organism evidence="5 6">
    <name type="scientific">Cordyceps fumosorosea (strain ARSEF 2679)</name>
    <name type="common">Isaria fumosorosea</name>
    <dbReference type="NCBI Taxonomy" id="1081104"/>
    <lineage>
        <taxon>Eukaryota</taxon>
        <taxon>Fungi</taxon>
        <taxon>Dikarya</taxon>
        <taxon>Ascomycota</taxon>
        <taxon>Pezizomycotina</taxon>
        <taxon>Sordariomycetes</taxon>
        <taxon>Hypocreomycetidae</taxon>
        <taxon>Hypocreales</taxon>
        <taxon>Cordycipitaceae</taxon>
        <taxon>Cordyceps</taxon>
    </lineage>
</organism>
<evidence type="ECO:0000256" key="4">
    <source>
        <dbReference type="SAM" id="MobiDB-lite"/>
    </source>
</evidence>
<dbReference type="PANTHER" id="PTHR24173:SF74">
    <property type="entry name" value="ANKYRIN REPEAT DOMAIN-CONTAINING PROTEIN 16"/>
    <property type="match status" value="1"/>
</dbReference>
<keyword evidence="2 3" id="KW-0040">ANK repeat</keyword>
<evidence type="ECO:0000256" key="3">
    <source>
        <dbReference type="PROSITE-ProRule" id="PRU00023"/>
    </source>
</evidence>
<feature type="repeat" description="ANK" evidence="3">
    <location>
        <begin position="125"/>
        <end position="157"/>
    </location>
</feature>
<evidence type="ECO:0000313" key="5">
    <source>
        <dbReference type="EMBL" id="OAA49716.1"/>
    </source>
</evidence>
<dbReference type="RefSeq" id="XP_018699824.1">
    <property type="nucleotide sequence ID" value="XM_018853021.1"/>
</dbReference>
<dbReference type="InterPro" id="IPR036770">
    <property type="entry name" value="Ankyrin_rpt-contain_sf"/>
</dbReference>
<dbReference type="STRING" id="1081104.A0A167J2C2"/>
<protein>
    <submittedName>
        <fullName evidence="5">Ankyrin repeat-containing domain protein</fullName>
    </submittedName>
</protein>